<dbReference type="Proteomes" id="UP000824469">
    <property type="component" value="Unassembled WGS sequence"/>
</dbReference>
<feature type="active site" description="O-(5'-phospho-DNA)-tyrosine intermediate" evidence="9">
    <location>
        <position position="10"/>
    </location>
</feature>
<reference evidence="11 12" key="1">
    <citation type="journal article" date="2021" name="Nat. Plants">
        <title>The Taxus genome provides insights into paclitaxel biosynthesis.</title>
        <authorList>
            <person name="Xiong X."/>
            <person name="Gou J."/>
            <person name="Liao Q."/>
            <person name="Li Y."/>
            <person name="Zhou Q."/>
            <person name="Bi G."/>
            <person name="Li C."/>
            <person name="Du R."/>
            <person name="Wang X."/>
            <person name="Sun T."/>
            <person name="Guo L."/>
            <person name="Liang H."/>
            <person name="Lu P."/>
            <person name="Wu Y."/>
            <person name="Zhang Z."/>
            <person name="Ro D.K."/>
            <person name="Shang Y."/>
            <person name="Huang S."/>
            <person name="Yan J."/>
        </authorList>
    </citation>
    <scope>NUCLEOTIDE SEQUENCE [LARGE SCALE GENOMIC DNA]</scope>
    <source>
        <strain evidence="11">Ta-2019</strain>
    </source>
</reference>
<dbReference type="EMBL" id="JAHRHJ020000004">
    <property type="protein sequence ID" value="KAH9318979.1"/>
    <property type="molecule type" value="Genomic_DNA"/>
</dbReference>
<dbReference type="PANTHER" id="PTHR10169">
    <property type="entry name" value="DNA TOPOISOMERASE/GYRASE"/>
    <property type="match status" value="1"/>
</dbReference>
<evidence type="ECO:0000313" key="12">
    <source>
        <dbReference type="Proteomes" id="UP000824469"/>
    </source>
</evidence>
<dbReference type="Gene3D" id="3.90.199.10">
    <property type="entry name" value="Topoisomerase II, domain 5"/>
    <property type="match status" value="1"/>
</dbReference>
<proteinExistence type="predicted"/>
<dbReference type="GO" id="GO:0006265">
    <property type="term" value="P:DNA topological change"/>
    <property type="evidence" value="ECO:0007669"/>
    <property type="project" value="UniProtKB-UniRule"/>
</dbReference>
<comment type="caution">
    <text evidence="11">The sequence shown here is derived from an EMBL/GenBank/DDBJ whole genome shotgun (WGS) entry which is preliminary data.</text>
</comment>
<dbReference type="AlphaFoldDB" id="A0AA38LBF0"/>
<dbReference type="PROSITE" id="PS52040">
    <property type="entry name" value="TOPO_IIA"/>
    <property type="match status" value="1"/>
</dbReference>
<evidence type="ECO:0000256" key="6">
    <source>
        <dbReference type="ARBA" id="ARBA00023029"/>
    </source>
</evidence>
<dbReference type="GO" id="GO:0000819">
    <property type="term" value="P:sister chromatid segregation"/>
    <property type="evidence" value="ECO:0007669"/>
    <property type="project" value="TreeGrafter"/>
</dbReference>
<evidence type="ECO:0000256" key="5">
    <source>
        <dbReference type="ARBA" id="ARBA00022840"/>
    </source>
</evidence>
<dbReference type="InterPro" id="IPR013758">
    <property type="entry name" value="Topo_IIA_A/C_ab"/>
</dbReference>
<dbReference type="SUPFAM" id="SSF56719">
    <property type="entry name" value="Type II DNA topoisomerase"/>
    <property type="match status" value="1"/>
</dbReference>
<keyword evidence="7 9" id="KW-0238">DNA-binding</keyword>
<keyword evidence="6 9" id="KW-0799">Topoisomerase</keyword>
<feature type="non-terminal residue" evidence="11">
    <location>
        <position position="101"/>
    </location>
</feature>
<dbReference type="GO" id="GO:0000712">
    <property type="term" value="P:resolution of meiotic recombination intermediates"/>
    <property type="evidence" value="ECO:0007669"/>
    <property type="project" value="TreeGrafter"/>
</dbReference>
<name>A0AA38LBF0_TAXCH</name>
<comment type="catalytic activity">
    <reaction evidence="1 9">
        <text>ATP-dependent breakage, passage and rejoining of double-stranded DNA.</text>
        <dbReference type="EC" id="5.6.2.2"/>
    </reaction>
</comment>
<dbReference type="InterPro" id="IPR050634">
    <property type="entry name" value="DNA_Topoisomerase_II"/>
</dbReference>
<evidence type="ECO:0000256" key="3">
    <source>
        <dbReference type="ARBA" id="ARBA00012895"/>
    </source>
</evidence>
<dbReference type="GO" id="GO:0003677">
    <property type="term" value="F:DNA binding"/>
    <property type="evidence" value="ECO:0007669"/>
    <property type="project" value="UniProtKB-UniRule"/>
</dbReference>
<evidence type="ECO:0000256" key="9">
    <source>
        <dbReference type="PROSITE-ProRule" id="PRU01384"/>
    </source>
</evidence>
<evidence type="ECO:0000256" key="4">
    <source>
        <dbReference type="ARBA" id="ARBA00022741"/>
    </source>
</evidence>
<dbReference type="GO" id="GO:0005634">
    <property type="term" value="C:nucleus"/>
    <property type="evidence" value="ECO:0007669"/>
    <property type="project" value="TreeGrafter"/>
</dbReference>
<keyword evidence="4" id="KW-0547">Nucleotide-binding</keyword>
<organism evidence="11 12">
    <name type="scientific">Taxus chinensis</name>
    <name type="common">Chinese yew</name>
    <name type="synonym">Taxus wallichiana var. chinensis</name>
    <dbReference type="NCBI Taxonomy" id="29808"/>
    <lineage>
        <taxon>Eukaryota</taxon>
        <taxon>Viridiplantae</taxon>
        <taxon>Streptophyta</taxon>
        <taxon>Embryophyta</taxon>
        <taxon>Tracheophyta</taxon>
        <taxon>Spermatophyta</taxon>
        <taxon>Pinopsida</taxon>
        <taxon>Pinidae</taxon>
        <taxon>Conifers II</taxon>
        <taxon>Cupressales</taxon>
        <taxon>Taxaceae</taxon>
        <taxon>Taxus</taxon>
    </lineage>
</organism>
<keyword evidence="5" id="KW-0067">ATP-binding</keyword>
<accession>A0AA38LBF0</accession>
<evidence type="ECO:0000256" key="1">
    <source>
        <dbReference type="ARBA" id="ARBA00000185"/>
    </source>
</evidence>
<dbReference type="InterPro" id="IPR013760">
    <property type="entry name" value="Topo_IIA-like_dom_sf"/>
</dbReference>
<sequence length="101" mass="11544">GGKDAASPRYVFTCLSPITRLLFPKEDDILLDFLNEDGLSIEPTWYVPIIPMVLVNGCERIGTGWSTFVPNYNPRDIIANVRLLLNDEPIQQMEPWYKGFK</sequence>
<keyword evidence="8 9" id="KW-0413">Isomerase</keyword>
<dbReference type="InterPro" id="IPR002205">
    <property type="entry name" value="Topo_IIA_dom_A"/>
</dbReference>
<dbReference type="GO" id="GO:0005524">
    <property type="term" value="F:ATP binding"/>
    <property type="evidence" value="ECO:0007669"/>
    <property type="project" value="UniProtKB-KW"/>
</dbReference>
<feature type="domain" description="Topo IIA-type catalytic" evidence="10">
    <location>
        <begin position="1"/>
        <end position="101"/>
    </location>
</feature>
<dbReference type="EC" id="5.6.2.2" evidence="3"/>
<keyword evidence="12" id="KW-1185">Reference proteome</keyword>
<protein>
    <recommendedName>
        <fullName evidence="3">DNA topoisomerase (ATP-hydrolyzing)</fullName>
        <ecNumber evidence="3">5.6.2.2</ecNumber>
    </recommendedName>
</protein>
<gene>
    <name evidence="11" type="ORF">KI387_020748</name>
</gene>
<comment type="cofactor">
    <cofactor evidence="2">
        <name>Mg(2+)</name>
        <dbReference type="ChEBI" id="CHEBI:18420"/>
    </cofactor>
</comment>
<dbReference type="PANTHER" id="PTHR10169:SF38">
    <property type="entry name" value="DNA TOPOISOMERASE 2"/>
    <property type="match status" value="1"/>
</dbReference>
<dbReference type="Pfam" id="PF00521">
    <property type="entry name" value="DNA_topoisoIV"/>
    <property type="match status" value="1"/>
</dbReference>
<dbReference type="GO" id="GO:0003918">
    <property type="term" value="F:DNA topoisomerase type II (double strand cut, ATP-hydrolyzing) activity"/>
    <property type="evidence" value="ECO:0007669"/>
    <property type="project" value="UniProtKB-EC"/>
</dbReference>
<evidence type="ECO:0000313" key="11">
    <source>
        <dbReference type="EMBL" id="KAH9318979.1"/>
    </source>
</evidence>
<evidence type="ECO:0000256" key="8">
    <source>
        <dbReference type="ARBA" id="ARBA00023235"/>
    </source>
</evidence>
<evidence type="ECO:0000259" key="10">
    <source>
        <dbReference type="PROSITE" id="PS52040"/>
    </source>
</evidence>
<feature type="non-terminal residue" evidence="11">
    <location>
        <position position="1"/>
    </location>
</feature>
<evidence type="ECO:0000256" key="7">
    <source>
        <dbReference type="ARBA" id="ARBA00023125"/>
    </source>
</evidence>
<evidence type="ECO:0000256" key="2">
    <source>
        <dbReference type="ARBA" id="ARBA00001946"/>
    </source>
</evidence>